<accession>A0A0D2JG32</accession>
<dbReference type="AlphaFoldDB" id="A0A0D2JG32"/>
<proteinExistence type="predicted"/>
<dbReference type="InParanoid" id="A0A0D2JG32"/>
<keyword evidence="2" id="KW-1185">Reference proteome</keyword>
<protein>
    <submittedName>
        <fullName evidence="1">Uncharacterized protein</fullName>
    </submittedName>
</protein>
<comment type="caution">
    <text evidence="1">The sequence shown here is derived from an EMBL/GenBank/DDBJ whole genome shotgun (WGS) entry which is preliminary data.</text>
</comment>
<gene>
    <name evidence="1" type="ORF">X474_08535</name>
</gene>
<dbReference type="EMBL" id="AZAC01000010">
    <property type="protein sequence ID" value="KIX14681.1"/>
    <property type="molecule type" value="Genomic_DNA"/>
</dbReference>
<reference evidence="1 2" key="1">
    <citation type="submission" date="2013-11" db="EMBL/GenBank/DDBJ databases">
        <title>Metagenomic analysis of a methanogenic consortium involved in long chain n-alkane degradation.</title>
        <authorList>
            <person name="Davidova I.A."/>
            <person name="Callaghan A.V."/>
            <person name="Wawrik B."/>
            <person name="Pruitt S."/>
            <person name="Marks C."/>
            <person name="Duncan K.E."/>
            <person name="Suflita J.M."/>
        </authorList>
    </citation>
    <scope>NUCLEOTIDE SEQUENCE [LARGE SCALE GENOMIC DNA]</scope>
    <source>
        <strain evidence="1 2">SPR</strain>
    </source>
</reference>
<organism evidence="1 2">
    <name type="scientific">Dethiosulfatarculus sandiegensis</name>
    <dbReference type="NCBI Taxonomy" id="1429043"/>
    <lineage>
        <taxon>Bacteria</taxon>
        <taxon>Pseudomonadati</taxon>
        <taxon>Thermodesulfobacteriota</taxon>
        <taxon>Desulfarculia</taxon>
        <taxon>Desulfarculales</taxon>
        <taxon>Desulfarculaceae</taxon>
        <taxon>Dethiosulfatarculus</taxon>
    </lineage>
</organism>
<dbReference type="Proteomes" id="UP000032233">
    <property type="component" value="Unassembled WGS sequence"/>
</dbReference>
<sequence length="31" mass="3600">MICLTKNLLSGRPWLFLKIKQIDFSHMATGH</sequence>
<evidence type="ECO:0000313" key="2">
    <source>
        <dbReference type="Proteomes" id="UP000032233"/>
    </source>
</evidence>
<evidence type="ECO:0000313" key="1">
    <source>
        <dbReference type="EMBL" id="KIX14681.1"/>
    </source>
</evidence>
<name>A0A0D2JG32_9BACT</name>